<accession>A0ACB7F942</accession>
<dbReference type="EMBL" id="CM024803">
    <property type="protein sequence ID" value="KAG8011000.1"/>
    <property type="molecule type" value="Genomic_DNA"/>
</dbReference>
<evidence type="ECO:0000313" key="2">
    <source>
        <dbReference type="Proteomes" id="UP000805704"/>
    </source>
</evidence>
<protein>
    <submittedName>
        <fullName evidence="1">Protein PRRC1</fullName>
    </submittedName>
</protein>
<gene>
    <name evidence="1" type="primary">PRRC1</name>
    <name evidence="1" type="ORF">GBF38_019937</name>
</gene>
<organism evidence="1 2">
    <name type="scientific">Nibea albiflora</name>
    <name type="common">Yellow drum</name>
    <name type="synonym">Corvina albiflora</name>
    <dbReference type="NCBI Taxonomy" id="240163"/>
    <lineage>
        <taxon>Eukaryota</taxon>
        <taxon>Metazoa</taxon>
        <taxon>Chordata</taxon>
        <taxon>Craniata</taxon>
        <taxon>Vertebrata</taxon>
        <taxon>Euteleostomi</taxon>
        <taxon>Actinopterygii</taxon>
        <taxon>Neopterygii</taxon>
        <taxon>Teleostei</taxon>
        <taxon>Neoteleostei</taxon>
        <taxon>Acanthomorphata</taxon>
        <taxon>Eupercaria</taxon>
        <taxon>Sciaenidae</taxon>
        <taxon>Nibea</taxon>
    </lineage>
</organism>
<proteinExistence type="predicted"/>
<sequence>MIGVPTPNLSDLNSKAFTHRDPRHPLNVFCTMLPSSRRYRSLTWKQQRLSPLCHSSTTHTCRIQARKNPHKPFIIFEKQTVTYRDVDRRSNQFADVFRTKGSLKQGDVVALWMFNEPDFISVWLGLCKLGCEVAFLNVNIKAKSLLHCFQSCGARTLVVGAELQRSVEEVLPDLKESMVVWVVDHTSTSEDFNSLLDKLEHVSGESLSDLPKVDIMSNFLLIFTSGTTGLPKAARVGHLKAIMSMAFFEMCGATSDDIIYITLPLYHMSASLLGIGGCIHLGATCVLKKKFSASHFWKDCVKHNVTVVQYIGELCRYLVNHPTVPEERAHRVRLAAGSGLRSDVWKEFVRRFGKIKIREGYGLTEASIGFLNYTDEIGPIGRASYFNKLSMPFELLRYDPQTYEPLRTHSGRCIRVQIGEAGILVAPLTAVNQFLGYAGNKVQSEKKLLRDVFKVGDVYFNTGDLLLHDYRDFLYFRDRIGDTFRWKGENVSTTEVSDILGLLDFILEVNVYGVTIPALLWAEKMMEESGIETTPPASPTPSVAAAAAVSSPPMTIAPGMSAPPVGPPVSNFSMSAGYDITRGHAGRTPQTPLMPTFSSPTAMPGVVSNPLVQQPVMTGGIDTGSPITFPEEQEDPRVSGDTNTGGGIWGFFKGVAGNHVVKTVLDRTKHSVESMITTLDPGMAPYIKSGGDIDIVVTSDKELNVGAVREAFQEIFGMAMVTGEPGQSNIAPQPVGYAAGVKGAQERIDSLRRTGVIHEKQPVVSLENFIAELFPDKWFDIGCLILEDPGHSIRIEVFTQATPLALDFVQQAQSLTPPDYSLRWSGLIVTVGEVLERSVPNINRTDWHQAMTGMTQRQMIQSAAKALAGIYKQQLPPRTV</sequence>
<evidence type="ECO:0000313" key="1">
    <source>
        <dbReference type="EMBL" id="KAG8011000.1"/>
    </source>
</evidence>
<dbReference type="Proteomes" id="UP000805704">
    <property type="component" value="Chromosome 15"/>
</dbReference>
<reference evidence="1" key="1">
    <citation type="submission" date="2020-04" db="EMBL/GenBank/DDBJ databases">
        <title>A chromosome-scale assembly and high-density genetic map of the yellow drum (Nibea albiflora) genome.</title>
        <authorList>
            <person name="Xu D."/>
            <person name="Zhang W."/>
            <person name="Chen R."/>
            <person name="Tan P."/>
            <person name="Wang L."/>
            <person name="Song H."/>
            <person name="Tian L."/>
            <person name="Zhu Q."/>
            <person name="Wang B."/>
        </authorList>
    </citation>
    <scope>NUCLEOTIDE SEQUENCE</scope>
    <source>
        <strain evidence="1">ZJHYS-2018</strain>
    </source>
</reference>
<keyword evidence="2" id="KW-1185">Reference proteome</keyword>
<name>A0ACB7F942_NIBAL</name>
<comment type="caution">
    <text evidence="1">The sequence shown here is derived from an EMBL/GenBank/DDBJ whole genome shotgun (WGS) entry which is preliminary data.</text>
</comment>